<dbReference type="Pfam" id="PF03604">
    <property type="entry name" value="Zn_ribbon_RPAB4"/>
    <property type="match status" value="1"/>
</dbReference>
<sequence>MAEREPYQYQQFSDDHNWNNNDGPIEDGNRIAANDAAMANNGAANQGNIDHNSKLQSPTQSGGRKPYDTPDRKVHYLCGECGLSQGFGVGDPMRCSNCGGRTMYKPRVKRLTQFHAV</sequence>
<evidence type="ECO:0000256" key="6">
    <source>
        <dbReference type="SAM" id="MobiDB-lite"/>
    </source>
</evidence>
<dbReference type="InterPro" id="IPR029040">
    <property type="entry name" value="RPABC4/Spt4"/>
</dbReference>
<feature type="compositionally biased region" description="Low complexity" evidence="6">
    <location>
        <begin position="30"/>
        <end position="48"/>
    </location>
</feature>
<comment type="caution">
    <text evidence="7">The sequence shown here is derived from an EMBL/GenBank/DDBJ whole genome shotgun (WGS) entry which is preliminary data.</text>
</comment>
<dbReference type="GO" id="GO:0003677">
    <property type="term" value="F:DNA binding"/>
    <property type="evidence" value="ECO:0007669"/>
    <property type="project" value="InterPro"/>
</dbReference>
<comment type="similarity">
    <text evidence="5">Belongs to the archaeal Rpo12/eukaryotic RPC10 RNA polymerase subunit family.</text>
</comment>
<keyword evidence="2" id="KW-0479">Metal-binding</keyword>
<keyword evidence="8" id="KW-1185">Reference proteome</keyword>
<dbReference type="AlphaFoldDB" id="A0AAN6UGK3"/>
<dbReference type="SMART" id="SM00659">
    <property type="entry name" value="RPOLCX"/>
    <property type="match status" value="1"/>
</dbReference>
<evidence type="ECO:0000256" key="4">
    <source>
        <dbReference type="ARBA" id="ARBA00023242"/>
    </source>
</evidence>
<evidence type="ECO:0000313" key="8">
    <source>
        <dbReference type="Proteomes" id="UP001304895"/>
    </source>
</evidence>
<dbReference type="GO" id="GO:0005665">
    <property type="term" value="C:RNA polymerase II, core complex"/>
    <property type="evidence" value="ECO:0007669"/>
    <property type="project" value="TreeGrafter"/>
</dbReference>
<keyword evidence="3" id="KW-0862">Zinc</keyword>
<evidence type="ECO:0000256" key="3">
    <source>
        <dbReference type="ARBA" id="ARBA00022833"/>
    </source>
</evidence>
<dbReference type="InterPro" id="IPR006591">
    <property type="entry name" value="RNAP_P/RPABC4"/>
</dbReference>
<dbReference type="GO" id="GO:0003899">
    <property type="term" value="F:DNA-directed RNA polymerase activity"/>
    <property type="evidence" value="ECO:0007669"/>
    <property type="project" value="InterPro"/>
</dbReference>
<organism evidence="7 8">
    <name type="scientific">Trichocladium antarcticum</name>
    <dbReference type="NCBI Taxonomy" id="1450529"/>
    <lineage>
        <taxon>Eukaryota</taxon>
        <taxon>Fungi</taxon>
        <taxon>Dikarya</taxon>
        <taxon>Ascomycota</taxon>
        <taxon>Pezizomycotina</taxon>
        <taxon>Sordariomycetes</taxon>
        <taxon>Sordariomycetidae</taxon>
        <taxon>Sordariales</taxon>
        <taxon>Chaetomiaceae</taxon>
        <taxon>Trichocladium</taxon>
    </lineage>
</organism>
<dbReference type="PANTHER" id="PTHR12056">
    <property type="entry name" value="DNA-DIRECTED RNA POLYMERASES I, II, AND III"/>
    <property type="match status" value="1"/>
</dbReference>
<reference evidence="7" key="2">
    <citation type="submission" date="2023-05" db="EMBL/GenBank/DDBJ databases">
        <authorList>
            <consortium name="Lawrence Berkeley National Laboratory"/>
            <person name="Steindorff A."/>
            <person name="Hensen N."/>
            <person name="Bonometti L."/>
            <person name="Westerberg I."/>
            <person name="Brannstrom I.O."/>
            <person name="Guillou S."/>
            <person name="Cros-Aarteil S."/>
            <person name="Calhoun S."/>
            <person name="Haridas S."/>
            <person name="Kuo A."/>
            <person name="Mondo S."/>
            <person name="Pangilinan J."/>
            <person name="Riley R."/>
            <person name="Labutti K."/>
            <person name="Andreopoulos B."/>
            <person name="Lipzen A."/>
            <person name="Chen C."/>
            <person name="Yanf M."/>
            <person name="Daum C."/>
            <person name="Ng V."/>
            <person name="Clum A."/>
            <person name="Ohm R."/>
            <person name="Martin F."/>
            <person name="Silar P."/>
            <person name="Natvig D."/>
            <person name="Lalanne C."/>
            <person name="Gautier V."/>
            <person name="Ament-Velasquez S.L."/>
            <person name="Kruys A."/>
            <person name="Hutchinson M.I."/>
            <person name="Powell A.J."/>
            <person name="Barry K."/>
            <person name="Miller A.N."/>
            <person name="Grigoriev I.V."/>
            <person name="Debuchy R."/>
            <person name="Gladieux P."/>
            <person name="Thoren M.H."/>
            <person name="Johannesson H."/>
        </authorList>
    </citation>
    <scope>NUCLEOTIDE SEQUENCE</scope>
    <source>
        <strain evidence="7">CBS 123565</strain>
    </source>
</reference>
<dbReference type="GO" id="GO:0005666">
    <property type="term" value="C:RNA polymerase III complex"/>
    <property type="evidence" value="ECO:0007669"/>
    <property type="project" value="TreeGrafter"/>
</dbReference>
<dbReference type="EMBL" id="MU853418">
    <property type="protein sequence ID" value="KAK4132379.1"/>
    <property type="molecule type" value="Genomic_DNA"/>
</dbReference>
<proteinExistence type="inferred from homology"/>
<dbReference type="Proteomes" id="UP001304895">
    <property type="component" value="Unassembled WGS sequence"/>
</dbReference>
<dbReference type="Gene3D" id="2.20.28.30">
    <property type="entry name" value="RNA polymerase ii, chain L"/>
    <property type="match status" value="1"/>
</dbReference>
<evidence type="ECO:0000256" key="2">
    <source>
        <dbReference type="ARBA" id="ARBA00022723"/>
    </source>
</evidence>
<reference evidence="7" key="1">
    <citation type="journal article" date="2023" name="Mol. Phylogenet. Evol.">
        <title>Genome-scale phylogeny and comparative genomics of the fungal order Sordariales.</title>
        <authorList>
            <person name="Hensen N."/>
            <person name="Bonometti L."/>
            <person name="Westerberg I."/>
            <person name="Brannstrom I.O."/>
            <person name="Guillou S."/>
            <person name="Cros-Aarteil S."/>
            <person name="Calhoun S."/>
            <person name="Haridas S."/>
            <person name="Kuo A."/>
            <person name="Mondo S."/>
            <person name="Pangilinan J."/>
            <person name="Riley R."/>
            <person name="LaButti K."/>
            <person name="Andreopoulos B."/>
            <person name="Lipzen A."/>
            <person name="Chen C."/>
            <person name="Yan M."/>
            <person name="Daum C."/>
            <person name="Ng V."/>
            <person name="Clum A."/>
            <person name="Steindorff A."/>
            <person name="Ohm R.A."/>
            <person name="Martin F."/>
            <person name="Silar P."/>
            <person name="Natvig D.O."/>
            <person name="Lalanne C."/>
            <person name="Gautier V."/>
            <person name="Ament-Velasquez S.L."/>
            <person name="Kruys A."/>
            <person name="Hutchinson M.I."/>
            <person name="Powell A.J."/>
            <person name="Barry K."/>
            <person name="Miller A.N."/>
            <person name="Grigoriev I.V."/>
            <person name="Debuchy R."/>
            <person name="Gladieux P."/>
            <person name="Hiltunen Thoren M."/>
            <person name="Johannesson H."/>
        </authorList>
    </citation>
    <scope>NUCLEOTIDE SEQUENCE</scope>
    <source>
        <strain evidence="7">CBS 123565</strain>
    </source>
</reference>
<dbReference type="SUPFAM" id="SSF63393">
    <property type="entry name" value="RNA polymerase subunits"/>
    <property type="match status" value="1"/>
</dbReference>
<feature type="region of interest" description="Disordered" evidence="6">
    <location>
        <begin position="1"/>
        <end position="68"/>
    </location>
</feature>
<accession>A0AAN6UGK3</accession>
<dbReference type="GO" id="GO:0006351">
    <property type="term" value="P:DNA-templated transcription"/>
    <property type="evidence" value="ECO:0007669"/>
    <property type="project" value="InterPro"/>
</dbReference>
<evidence type="ECO:0000256" key="1">
    <source>
        <dbReference type="ARBA" id="ARBA00004123"/>
    </source>
</evidence>
<evidence type="ECO:0000313" key="7">
    <source>
        <dbReference type="EMBL" id="KAK4132379.1"/>
    </source>
</evidence>
<comment type="subcellular location">
    <subcellularLocation>
        <location evidence="1">Nucleus</location>
    </subcellularLocation>
</comment>
<name>A0AAN6UGK3_9PEZI</name>
<dbReference type="InterPro" id="IPR039747">
    <property type="entry name" value="RPABC4"/>
</dbReference>
<feature type="compositionally biased region" description="Polar residues" evidence="6">
    <location>
        <begin position="8"/>
        <end position="22"/>
    </location>
</feature>
<gene>
    <name evidence="7" type="ORF">BT67DRAFT_443942</name>
</gene>
<dbReference type="PANTHER" id="PTHR12056:SF2">
    <property type="entry name" value="GEO11084P1"/>
    <property type="match status" value="1"/>
</dbReference>
<evidence type="ECO:0000256" key="5">
    <source>
        <dbReference type="ARBA" id="ARBA00025770"/>
    </source>
</evidence>
<protein>
    <submittedName>
        <fullName evidence="7">Uncharacterized protein</fullName>
    </submittedName>
</protein>
<keyword evidence="4" id="KW-0539">Nucleus</keyword>
<dbReference type="GO" id="GO:0005736">
    <property type="term" value="C:RNA polymerase I complex"/>
    <property type="evidence" value="ECO:0007669"/>
    <property type="project" value="TreeGrafter"/>
</dbReference>
<dbReference type="GO" id="GO:0008270">
    <property type="term" value="F:zinc ion binding"/>
    <property type="evidence" value="ECO:0007669"/>
    <property type="project" value="InterPro"/>
</dbReference>